<evidence type="ECO:0000259" key="3">
    <source>
        <dbReference type="Pfam" id="PF01370"/>
    </source>
</evidence>
<organism evidence="4 5">
    <name type="scientific">Vibrio ulleungensis</name>
    <dbReference type="NCBI Taxonomy" id="2807619"/>
    <lineage>
        <taxon>Bacteria</taxon>
        <taxon>Pseudomonadati</taxon>
        <taxon>Pseudomonadota</taxon>
        <taxon>Gammaproteobacteria</taxon>
        <taxon>Vibrionales</taxon>
        <taxon>Vibrionaceae</taxon>
        <taxon>Vibrio</taxon>
    </lineage>
</organism>
<reference evidence="4 5" key="1">
    <citation type="submission" date="2021-02" db="EMBL/GenBank/DDBJ databases">
        <authorList>
            <person name="Park J.-S."/>
        </authorList>
    </citation>
    <scope>NUCLEOTIDE SEQUENCE [LARGE SCALE GENOMIC DNA]</scope>
    <source>
        <strain evidence="4 5">188UL20-2</strain>
    </source>
</reference>
<dbReference type="SUPFAM" id="SSF51735">
    <property type="entry name" value="NAD(P)-binding Rossmann-fold domains"/>
    <property type="match status" value="1"/>
</dbReference>
<dbReference type="Pfam" id="PF01370">
    <property type="entry name" value="Epimerase"/>
    <property type="match status" value="1"/>
</dbReference>
<gene>
    <name evidence="4" type="ORF">JQC93_14870</name>
</gene>
<dbReference type="EMBL" id="JAFEUM010000006">
    <property type="protein sequence ID" value="MBM7037692.1"/>
    <property type="molecule type" value="Genomic_DNA"/>
</dbReference>
<dbReference type="PANTHER" id="PTHR43000">
    <property type="entry name" value="DTDP-D-GLUCOSE 4,6-DEHYDRATASE-RELATED"/>
    <property type="match status" value="1"/>
</dbReference>
<evidence type="ECO:0000256" key="2">
    <source>
        <dbReference type="ARBA" id="ARBA00007637"/>
    </source>
</evidence>
<accession>A0ABS2HP79</accession>
<feature type="domain" description="NAD-dependent epimerase/dehydratase" evidence="3">
    <location>
        <begin position="12"/>
        <end position="229"/>
    </location>
</feature>
<evidence type="ECO:0000256" key="1">
    <source>
        <dbReference type="ARBA" id="ARBA00005125"/>
    </source>
</evidence>
<comment type="similarity">
    <text evidence="2">Belongs to the NAD(P)-dependent epimerase/dehydratase family.</text>
</comment>
<dbReference type="RefSeq" id="WP_205159202.1">
    <property type="nucleotide sequence ID" value="NZ_JAFEUM010000006.1"/>
</dbReference>
<evidence type="ECO:0000313" key="5">
    <source>
        <dbReference type="Proteomes" id="UP000809621"/>
    </source>
</evidence>
<dbReference type="Proteomes" id="UP000809621">
    <property type="component" value="Unassembled WGS sequence"/>
</dbReference>
<keyword evidence="5" id="KW-1185">Reference proteome</keyword>
<dbReference type="Gene3D" id="3.40.50.720">
    <property type="entry name" value="NAD(P)-binding Rossmann-like Domain"/>
    <property type="match status" value="2"/>
</dbReference>
<sequence>MIQTTNLENKNILLLGGTGVIGKSLIKYLNQSHANLFVTTRRELKSTENVKYIRGDAKDNQFLRKLLSQYNIDAIIDFMIYDTLEFSERIELLLSDKFQYVYLSTYRVYAESINELKEDANYLKDSINDQNYLSTNEYALTKTEQELLIRSSEGTKWTIIRPSITYGANRLQLGAFESDLILPRVANGLPVPLPTEILDRKASITASKDVAKMICGLLMNESAYENIFNVTTSESLTWREISNIYSEVIGLELREVSLDDFLKIEGNIWQVKYDRMFDRTCSNDKVLKATNLDITDLTLPTLGLKRELENIDLNNFKNSLGTFNRKNGNIDRILGIFRTPVNLNFRSYIQYLVGRVVILEVLYLKSKSLYETCKKND</sequence>
<protein>
    <submittedName>
        <fullName evidence="4">NAD-dependent epimerase/dehydratase family protein</fullName>
    </submittedName>
</protein>
<proteinExistence type="inferred from homology"/>
<evidence type="ECO:0000313" key="4">
    <source>
        <dbReference type="EMBL" id="MBM7037692.1"/>
    </source>
</evidence>
<comment type="pathway">
    <text evidence="1">Bacterial outer membrane biogenesis; LPS O-antigen biosynthesis.</text>
</comment>
<name>A0ABS2HP79_9VIBR</name>
<comment type="caution">
    <text evidence="4">The sequence shown here is derived from an EMBL/GenBank/DDBJ whole genome shotgun (WGS) entry which is preliminary data.</text>
</comment>
<dbReference type="InterPro" id="IPR001509">
    <property type="entry name" value="Epimerase_deHydtase"/>
</dbReference>
<dbReference type="InterPro" id="IPR036291">
    <property type="entry name" value="NAD(P)-bd_dom_sf"/>
</dbReference>